<keyword evidence="1" id="KW-0732">Signal</keyword>
<name>A0A9X0CT90_9CNID</name>
<keyword evidence="3" id="KW-1185">Reference proteome</keyword>
<proteinExistence type="predicted"/>
<dbReference type="Proteomes" id="UP001163046">
    <property type="component" value="Unassembled WGS sequence"/>
</dbReference>
<dbReference type="PROSITE" id="PS51257">
    <property type="entry name" value="PROKAR_LIPOPROTEIN"/>
    <property type="match status" value="1"/>
</dbReference>
<evidence type="ECO:0000313" key="2">
    <source>
        <dbReference type="EMBL" id="KAJ7373393.1"/>
    </source>
</evidence>
<sequence>MAMKGVHVCLVVFVVIAVQMVYSCGPVASERRNELESNATSNISASSEDLLKPVDANDVFWLHSSTWKWAEKSDFSSQASKRTARP</sequence>
<accession>A0A9X0CT90</accession>
<evidence type="ECO:0000313" key="3">
    <source>
        <dbReference type="Proteomes" id="UP001163046"/>
    </source>
</evidence>
<dbReference type="AlphaFoldDB" id="A0A9X0CT90"/>
<gene>
    <name evidence="2" type="ORF">OS493_012986</name>
</gene>
<comment type="caution">
    <text evidence="2">The sequence shown here is derived from an EMBL/GenBank/DDBJ whole genome shotgun (WGS) entry which is preliminary data.</text>
</comment>
<feature type="signal peptide" evidence="1">
    <location>
        <begin position="1"/>
        <end position="23"/>
    </location>
</feature>
<feature type="chain" id="PRO_5040891902" evidence="1">
    <location>
        <begin position="24"/>
        <end position="86"/>
    </location>
</feature>
<protein>
    <submittedName>
        <fullName evidence="2">Uncharacterized protein</fullName>
    </submittedName>
</protein>
<evidence type="ECO:0000256" key="1">
    <source>
        <dbReference type="SAM" id="SignalP"/>
    </source>
</evidence>
<dbReference type="EMBL" id="MU826831">
    <property type="protein sequence ID" value="KAJ7373393.1"/>
    <property type="molecule type" value="Genomic_DNA"/>
</dbReference>
<organism evidence="2 3">
    <name type="scientific">Desmophyllum pertusum</name>
    <dbReference type="NCBI Taxonomy" id="174260"/>
    <lineage>
        <taxon>Eukaryota</taxon>
        <taxon>Metazoa</taxon>
        <taxon>Cnidaria</taxon>
        <taxon>Anthozoa</taxon>
        <taxon>Hexacorallia</taxon>
        <taxon>Scleractinia</taxon>
        <taxon>Caryophylliina</taxon>
        <taxon>Caryophylliidae</taxon>
        <taxon>Desmophyllum</taxon>
    </lineage>
</organism>
<reference evidence="2" key="1">
    <citation type="submission" date="2023-01" db="EMBL/GenBank/DDBJ databases">
        <title>Genome assembly of the deep-sea coral Lophelia pertusa.</title>
        <authorList>
            <person name="Herrera S."/>
            <person name="Cordes E."/>
        </authorList>
    </citation>
    <scope>NUCLEOTIDE SEQUENCE</scope>
    <source>
        <strain evidence="2">USNM1676648</strain>
        <tissue evidence="2">Polyp</tissue>
    </source>
</reference>